<sequence length="292" mass="32528">MVTISNAHDGLIHDAVLDYYGKRLATCSSDKTIKIFQVEGDNYKLIDTLRGHEGPVWQVSWAHPKFGVILASCSYDGKVLIWKEEGDTWSNIAEHSVHQASVNSISWAPSEYGALLLCTSSDGKCSVVEFQADGSQKTIVWQAHAIGVNAGTWAPPQKENISERRIVTGGCDNLVKIWRFDAVQNTYVEEEALAGHTDWVRDVAWSPSLLSKYYIASASQDRTVIIWTKEVGEKKGAWKKQLLRHDKFPDVCWRASWSMSGNVLAISGGDNKVTLWKENLGGEWEEAGEVDQ</sequence>
<evidence type="ECO:0000256" key="9">
    <source>
        <dbReference type="ARBA" id="ARBA00022824"/>
    </source>
</evidence>
<evidence type="ECO:0000256" key="15">
    <source>
        <dbReference type="ARBA" id="ARBA00023329"/>
    </source>
</evidence>
<reference evidence="17 18" key="1">
    <citation type="submission" date="2018-12" db="EMBL/GenBank/DDBJ databases">
        <authorList>
            <person name="Tiukova I."/>
            <person name="Dainat J."/>
        </authorList>
    </citation>
    <scope>NUCLEOTIDE SEQUENCE [LARGE SCALE GENOMIC DNA]</scope>
</reference>
<keyword evidence="8" id="KW-0509">mRNA transport</keyword>
<keyword evidence="7" id="KW-0677">Repeat</keyword>
<evidence type="ECO:0000256" key="5">
    <source>
        <dbReference type="ARBA" id="ARBA00022448"/>
    </source>
</evidence>
<keyword evidence="14" id="KW-0539">Nucleus</keyword>
<keyword evidence="9" id="KW-0256">Endoplasmic reticulum</keyword>
<dbReference type="InterPro" id="IPR015943">
    <property type="entry name" value="WD40/YVTN_repeat-like_dom_sf"/>
</dbReference>
<evidence type="ECO:0000256" key="16">
    <source>
        <dbReference type="PROSITE-ProRule" id="PRU00221"/>
    </source>
</evidence>
<evidence type="ECO:0000313" key="17">
    <source>
        <dbReference type="EMBL" id="VEU23952.1"/>
    </source>
</evidence>
<dbReference type="AlphaFoldDB" id="A0A448YSQ8"/>
<evidence type="ECO:0000256" key="14">
    <source>
        <dbReference type="ARBA" id="ARBA00023242"/>
    </source>
</evidence>
<dbReference type="Gene3D" id="2.130.10.10">
    <property type="entry name" value="YVTN repeat-like/Quinoprotein amine dehydrogenase"/>
    <property type="match status" value="1"/>
</dbReference>
<dbReference type="PROSITE" id="PS50082">
    <property type="entry name" value="WD_REPEATS_2"/>
    <property type="match status" value="2"/>
</dbReference>
<dbReference type="GO" id="GO:0032008">
    <property type="term" value="P:positive regulation of TOR signaling"/>
    <property type="evidence" value="ECO:0007669"/>
    <property type="project" value="TreeGrafter"/>
</dbReference>
<evidence type="ECO:0000256" key="1">
    <source>
        <dbReference type="ARBA" id="ARBA00004299"/>
    </source>
</evidence>
<proteinExistence type="inferred from homology"/>
<keyword evidence="15" id="KW-0968">Cytoplasmic vesicle</keyword>
<dbReference type="InterPro" id="IPR036322">
    <property type="entry name" value="WD40_repeat_dom_sf"/>
</dbReference>
<keyword evidence="10" id="KW-0931">ER-Golgi transport</keyword>
<dbReference type="PANTHER" id="PTHR11024">
    <property type="entry name" value="NUCLEAR PORE COMPLEX PROTEIN SEC13 / SEH1 FAMILY MEMBER"/>
    <property type="match status" value="1"/>
</dbReference>
<protein>
    <submittedName>
        <fullName evidence="17">DEKNAAC105139</fullName>
    </submittedName>
</protein>
<dbReference type="GO" id="GO:0006606">
    <property type="term" value="P:protein import into nucleus"/>
    <property type="evidence" value="ECO:0007669"/>
    <property type="project" value="TreeGrafter"/>
</dbReference>
<dbReference type="EMBL" id="CAACVR010000067">
    <property type="protein sequence ID" value="VEU23952.1"/>
    <property type="molecule type" value="Genomic_DNA"/>
</dbReference>
<keyword evidence="18" id="KW-1185">Reference proteome</keyword>
<dbReference type="STRING" id="13370.A0A448YSQ8"/>
<evidence type="ECO:0000256" key="2">
    <source>
        <dbReference type="ARBA" id="ARBA00004397"/>
    </source>
</evidence>
<dbReference type="GO" id="GO:0005198">
    <property type="term" value="F:structural molecule activity"/>
    <property type="evidence" value="ECO:0007669"/>
    <property type="project" value="InterPro"/>
</dbReference>
<keyword evidence="13" id="KW-0906">Nuclear pore complex</keyword>
<gene>
    <name evidence="17" type="ORF">BRENAR_LOCUS4681</name>
</gene>
<dbReference type="GO" id="GO:0051028">
    <property type="term" value="P:mRNA transport"/>
    <property type="evidence" value="ECO:0007669"/>
    <property type="project" value="UniProtKB-KW"/>
</dbReference>
<dbReference type="SMART" id="SM00320">
    <property type="entry name" value="WD40"/>
    <property type="match status" value="6"/>
</dbReference>
<keyword evidence="6 16" id="KW-0853">WD repeat</keyword>
<dbReference type="GO" id="GO:0030127">
    <property type="term" value="C:COPII vesicle coat"/>
    <property type="evidence" value="ECO:0007669"/>
    <property type="project" value="TreeGrafter"/>
</dbReference>
<evidence type="ECO:0000256" key="7">
    <source>
        <dbReference type="ARBA" id="ARBA00022737"/>
    </source>
</evidence>
<evidence type="ECO:0000256" key="8">
    <source>
        <dbReference type="ARBA" id="ARBA00022816"/>
    </source>
</evidence>
<name>A0A448YSQ8_BRENA</name>
<evidence type="ECO:0000256" key="10">
    <source>
        <dbReference type="ARBA" id="ARBA00022892"/>
    </source>
</evidence>
<dbReference type="Pfam" id="PF00400">
    <property type="entry name" value="WD40"/>
    <property type="match status" value="4"/>
</dbReference>
<dbReference type="GO" id="GO:0031080">
    <property type="term" value="C:nuclear pore outer ring"/>
    <property type="evidence" value="ECO:0007669"/>
    <property type="project" value="TreeGrafter"/>
</dbReference>
<evidence type="ECO:0000256" key="6">
    <source>
        <dbReference type="ARBA" id="ARBA00022574"/>
    </source>
</evidence>
<comment type="subcellular location">
    <subcellularLocation>
        <location evidence="1">Cytoplasmic vesicle</location>
        <location evidence="1">COPII-coated vesicle membrane</location>
        <topology evidence="1">Peripheral membrane protein</topology>
        <orientation evidence="1">Cytoplasmic side</orientation>
    </subcellularLocation>
    <subcellularLocation>
        <location evidence="2">Endoplasmic reticulum membrane</location>
        <topology evidence="2">Peripheral membrane protein</topology>
        <orientation evidence="2">Cytoplasmic side</orientation>
    </subcellularLocation>
    <subcellularLocation>
        <location evidence="3">Nucleus</location>
        <location evidence="3">Nuclear pore complex</location>
    </subcellularLocation>
</comment>
<feature type="repeat" description="WD" evidence="16">
    <location>
        <begin position="193"/>
        <end position="227"/>
    </location>
</feature>
<keyword evidence="12" id="KW-0811">Translocation</keyword>
<dbReference type="InterPro" id="IPR001680">
    <property type="entry name" value="WD40_rpt"/>
</dbReference>
<evidence type="ECO:0000256" key="4">
    <source>
        <dbReference type="ARBA" id="ARBA00010102"/>
    </source>
</evidence>
<dbReference type="InParanoid" id="A0A448YSQ8"/>
<keyword evidence="5" id="KW-0813">Transport</keyword>
<organism evidence="17 18">
    <name type="scientific">Brettanomyces naardenensis</name>
    <name type="common">Yeast</name>
    <dbReference type="NCBI Taxonomy" id="13370"/>
    <lineage>
        <taxon>Eukaryota</taxon>
        <taxon>Fungi</taxon>
        <taxon>Dikarya</taxon>
        <taxon>Ascomycota</taxon>
        <taxon>Saccharomycotina</taxon>
        <taxon>Pichiomycetes</taxon>
        <taxon>Pichiales</taxon>
        <taxon>Pichiaceae</taxon>
        <taxon>Brettanomyces</taxon>
    </lineage>
</organism>
<dbReference type="FunCoup" id="A0A448YSQ8">
    <property type="interactions" value="1121"/>
</dbReference>
<dbReference type="GO" id="GO:0090114">
    <property type="term" value="P:COPII-coated vesicle budding"/>
    <property type="evidence" value="ECO:0007669"/>
    <property type="project" value="TreeGrafter"/>
</dbReference>
<dbReference type="PANTHER" id="PTHR11024:SF2">
    <property type="entry name" value="PROTEIN SEC13 HOMOLOG"/>
    <property type="match status" value="1"/>
</dbReference>
<keyword evidence="11" id="KW-0653">Protein transport</keyword>
<dbReference type="InterPro" id="IPR037363">
    <property type="entry name" value="Sec13/Seh1_fam"/>
</dbReference>
<dbReference type="GO" id="GO:0032527">
    <property type="term" value="P:protein exit from endoplasmic reticulum"/>
    <property type="evidence" value="ECO:0007669"/>
    <property type="project" value="TreeGrafter"/>
</dbReference>
<feature type="repeat" description="WD" evidence="16">
    <location>
        <begin position="49"/>
        <end position="83"/>
    </location>
</feature>
<dbReference type="FunFam" id="2.130.10.10:FF:000017">
    <property type="entry name" value="SEC13 homolog (S. cerevisiae)"/>
    <property type="match status" value="1"/>
</dbReference>
<evidence type="ECO:0000256" key="12">
    <source>
        <dbReference type="ARBA" id="ARBA00023010"/>
    </source>
</evidence>
<evidence type="ECO:0000313" key="18">
    <source>
        <dbReference type="Proteomes" id="UP000290900"/>
    </source>
</evidence>
<dbReference type="OrthoDB" id="364224at2759"/>
<evidence type="ECO:0000256" key="13">
    <source>
        <dbReference type="ARBA" id="ARBA00023132"/>
    </source>
</evidence>
<evidence type="ECO:0000256" key="11">
    <source>
        <dbReference type="ARBA" id="ARBA00022927"/>
    </source>
</evidence>
<dbReference type="GO" id="GO:0005789">
    <property type="term" value="C:endoplasmic reticulum membrane"/>
    <property type="evidence" value="ECO:0007669"/>
    <property type="project" value="UniProtKB-SubCell"/>
</dbReference>
<evidence type="ECO:0000256" key="3">
    <source>
        <dbReference type="ARBA" id="ARBA00004567"/>
    </source>
</evidence>
<dbReference type="SUPFAM" id="SSF50978">
    <property type="entry name" value="WD40 repeat-like"/>
    <property type="match status" value="1"/>
</dbReference>
<dbReference type="Proteomes" id="UP000290900">
    <property type="component" value="Unassembled WGS sequence"/>
</dbReference>
<dbReference type="PROSITE" id="PS50294">
    <property type="entry name" value="WD_REPEATS_REGION"/>
    <property type="match status" value="1"/>
</dbReference>
<comment type="similarity">
    <text evidence="4">Belongs to the WD repeat SEC13 family.</text>
</comment>
<accession>A0A448YSQ8</accession>